<organism evidence="7 8">
    <name type="scientific">Zoarces viviparus</name>
    <name type="common">Viviparous eelpout</name>
    <name type="synonym">Blennius viviparus</name>
    <dbReference type="NCBI Taxonomy" id="48416"/>
    <lineage>
        <taxon>Eukaryota</taxon>
        <taxon>Metazoa</taxon>
        <taxon>Chordata</taxon>
        <taxon>Craniata</taxon>
        <taxon>Vertebrata</taxon>
        <taxon>Euteleostomi</taxon>
        <taxon>Actinopterygii</taxon>
        <taxon>Neopterygii</taxon>
        <taxon>Teleostei</taxon>
        <taxon>Neoteleostei</taxon>
        <taxon>Acanthomorphata</taxon>
        <taxon>Eupercaria</taxon>
        <taxon>Perciformes</taxon>
        <taxon>Cottioidei</taxon>
        <taxon>Zoarcales</taxon>
        <taxon>Zoarcidae</taxon>
        <taxon>Zoarcinae</taxon>
        <taxon>Zoarces</taxon>
    </lineage>
</organism>
<dbReference type="PANTHER" id="PTHR22763">
    <property type="entry name" value="RING ZINC FINGER PROTEIN"/>
    <property type="match status" value="1"/>
</dbReference>
<evidence type="ECO:0000259" key="6">
    <source>
        <dbReference type="PROSITE" id="PS50089"/>
    </source>
</evidence>
<evidence type="ECO:0000256" key="1">
    <source>
        <dbReference type="ARBA" id="ARBA00022723"/>
    </source>
</evidence>
<dbReference type="Pfam" id="PF13639">
    <property type="entry name" value="zf-RING_2"/>
    <property type="match status" value="1"/>
</dbReference>
<accession>A0AAW1EI76</accession>
<dbReference type="GO" id="GO:0008270">
    <property type="term" value="F:zinc ion binding"/>
    <property type="evidence" value="ECO:0007669"/>
    <property type="project" value="UniProtKB-KW"/>
</dbReference>
<evidence type="ECO:0000256" key="4">
    <source>
        <dbReference type="PROSITE-ProRule" id="PRU00175"/>
    </source>
</evidence>
<feature type="compositionally biased region" description="Polar residues" evidence="5">
    <location>
        <begin position="161"/>
        <end position="180"/>
    </location>
</feature>
<keyword evidence="3" id="KW-0862">Zinc</keyword>
<dbReference type="GO" id="GO:0031461">
    <property type="term" value="C:cullin-RING ubiquitin ligase complex"/>
    <property type="evidence" value="ECO:0007669"/>
    <property type="project" value="UniProtKB-ARBA"/>
</dbReference>
<evidence type="ECO:0000313" key="7">
    <source>
        <dbReference type="EMBL" id="KAK9521490.1"/>
    </source>
</evidence>
<dbReference type="InterPro" id="IPR050731">
    <property type="entry name" value="HRD1_E3_ubiq-ligases"/>
</dbReference>
<gene>
    <name evidence="7" type="ORF">VZT92_021290</name>
</gene>
<feature type="region of interest" description="Disordered" evidence="5">
    <location>
        <begin position="161"/>
        <end position="340"/>
    </location>
</feature>
<protein>
    <recommendedName>
        <fullName evidence="6">RING-type domain-containing protein</fullName>
    </recommendedName>
</protein>
<dbReference type="PANTHER" id="PTHR22763:SF167">
    <property type="entry name" value="RING FINGER PROTEIN 145"/>
    <property type="match status" value="1"/>
</dbReference>
<dbReference type="InterPro" id="IPR013083">
    <property type="entry name" value="Znf_RING/FYVE/PHD"/>
</dbReference>
<feature type="compositionally biased region" description="Low complexity" evidence="5">
    <location>
        <begin position="215"/>
        <end position="231"/>
    </location>
</feature>
<sequence length="340" mass="35991">MLEHTLQEEIKPAPAAALEMGDQLIRQLREKLYTLQSMSIMSLATLLDPRFKVIGFFSQTKATEAIKRLTSECATIIRSKQSAEEIPQASTSHDVTGGSKLWHLLDTSVMEARKTQNVTADATVEDMNNAVITPCSHFFHAGCLKKWLYVQETCPLCHSQLKSQSPTTNQDAPAANQSPAGQEEVAVADKKPKDGALPDGAKREGTAEQEGGNGPATSAGESSSSGGPSSPQHLAQTPSSSSSSSSSSPSPLVTESQKQSLTDQPSLSSTSSSAATDMLPSPPSPSHSSPLQPVVQADMTLARPEPAPQLSRGFLFDSEESPAGPSWQLEQPTSPPPCSL</sequence>
<dbReference type="GO" id="GO:0061663">
    <property type="term" value="F:NEDD8 ligase activity"/>
    <property type="evidence" value="ECO:0007669"/>
    <property type="project" value="UniProtKB-EC"/>
</dbReference>
<dbReference type="Proteomes" id="UP001488805">
    <property type="component" value="Unassembled WGS sequence"/>
</dbReference>
<dbReference type="EMBL" id="JBCEZU010000329">
    <property type="protein sequence ID" value="KAK9521490.1"/>
    <property type="molecule type" value="Genomic_DNA"/>
</dbReference>
<feature type="compositionally biased region" description="Low complexity" evidence="5">
    <location>
        <begin position="238"/>
        <end position="251"/>
    </location>
</feature>
<keyword evidence="2 4" id="KW-0863">Zinc-finger</keyword>
<evidence type="ECO:0000256" key="3">
    <source>
        <dbReference type="ARBA" id="ARBA00022833"/>
    </source>
</evidence>
<feature type="compositionally biased region" description="Low complexity" evidence="5">
    <location>
        <begin position="259"/>
        <end position="277"/>
    </location>
</feature>
<comment type="caution">
    <text evidence="7">The sequence shown here is derived from an EMBL/GenBank/DDBJ whole genome shotgun (WGS) entry which is preliminary data.</text>
</comment>
<feature type="compositionally biased region" description="Basic and acidic residues" evidence="5">
    <location>
        <begin position="187"/>
        <end position="206"/>
    </location>
</feature>
<dbReference type="Gene3D" id="3.30.40.10">
    <property type="entry name" value="Zinc/RING finger domain, C3HC4 (zinc finger)"/>
    <property type="match status" value="1"/>
</dbReference>
<dbReference type="PROSITE" id="PS50089">
    <property type="entry name" value="ZF_RING_2"/>
    <property type="match status" value="1"/>
</dbReference>
<evidence type="ECO:0000256" key="2">
    <source>
        <dbReference type="ARBA" id="ARBA00022771"/>
    </source>
</evidence>
<evidence type="ECO:0000256" key="5">
    <source>
        <dbReference type="SAM" id="MobiDB-lite"/>
    </source>
</evidence>
<dbReference type="GO" id="GO:0036503">
    <property type="term" value="P:ERAD pathway"/>
    <property type="evidence" value="ECO:0007669"/>
    <property type="project" value="TreeGrafter"/>
</dbReference>
<dbReference type="InterPro" id="IPR001841">
    <property type="entry name" value="Znf_RING"/>
</dbReference>
<dbReference type="GO" id="GO:0061630">
    <property type="term" value="F:ubiquitin protein ligase activity"/>
    <property type="evidence" value="ECO:0007669"/>
    <property type="project" value="TreeGrafter"/>
</dbReference>
<dbReference type="GO" id="GO:0043161">
    <property type="term" value="P:proteasome-mediated ubiquitin-dependent protein catabolic process"/>
    <property type="evidence" value="ECO:0007669"/>
    <property type="project" value="TreeGrafter"/>
</dbReference>
<dbReference type="AlphaFoldDB" id="A0AAW1EI76"/>
<proteinExistence type="predicted"/>
<evidence type="ECO:0000313" key="8">
    <source>
        <dbReference type="Proteomes" id="UP001488805"/>
    </source>
</evidence>
<reference evidence="7 8" key="1">
    <citation type="journal article" date="2024" name="Genome Biol. Evol.">
        <title>Chromosome-level genome assembly of the viviparous eelpout Zoarces viviparus.</title>
        <authorList>
            <person name="Fuhrmann N."/>
            <person name="Brasseur M.V."/>
            <person name="Bakowski C.E."/>
            <person name="Podsiadlowski L."/>
            <person name="Prost S."/>
            <person name="Krehenwinkel H."/>
            <person name="Mayer C."/>
        </authorList>
    </citation>
    <scope>NUCLEOTIDE SEQUENCE [LARGE SCALE GENOMIC DNA]</scope>
    <source>
        <strain evidence="7">NO-MEL_2022_Ind0_liver</strain>
    </source>
</reference>
<dbReference type="GO" id="GO:0012505">
    <property type="term" value="C:endomembrane system"/>
    <property type="evidence" value="ECO:0007669"/>
    <property type="project" value="TreeGrafter"/>
</dbReference>
<keyword evidence="1" id="KW-0479">Metal-binding</keyword>
<keyword evidence="8" id="KW-1185">Reference proteome</keyword>
<name>A0AAW1EI76_ZOAVI</name>
<feature type="domain" description="RING-type" evidence="6">
    <location>
        <begin position="131"/>
        <end position="158"/>
    </location>
</feature>
<dbReference type="SUPFAM" id="SSF57850">
    <property type="entry name" value="RING/U-box"/>
    <property type="match status" value="1"/>
</dbReference>